<evidence type="ECO:0000313" key="10">
    <source>
        <dbReference type="Proteomes" id="UP000515124"/>
    </source>
</evidence>
<dbReference type="GO" id="GO:0005743">
    <property type="term" value="C:mitochondrial inner membrane"/>
    <property type="evidence" value="ECO:0007669"/>
    <property type="project" value="UniProtKB-SubCell"/>
</dbReference>
<dbReference type="Proteomes" id="UP000515124">
    <property type="component" value="Unplaced"/>
</dbReference>
<keyword evidence="8" id="KW-0999">Mitochondrion inner membrane</keyword>
<keyword evidence="3" id="KW-0862">Zinc</keyword>
<reference evidence="11" key="1">
    <citation type="submission" date="2025-08" db="UniProtKB">
        <authorList>
            <consortium name="RefSeq"/>
        </authorList>
    </citation>
    <scope>IDENTIFICATION</scope>
</reference>
<dbReference type="SUPFAM" id="SSF144122">
    <property type="entry name" value="Tim10-like"/>
    <property type="match status" value="1"/>
</dbReference>
<dbReference type="Pfam" id="PF02953">
    <property type="entry name" value="zf-Tim10_DDP"/>
    <property type="match status" value="1"/>
</dbReference>
<evidence type="ECO:0000256" key="5">
    <source>
        <dbReference type="ARBA" id="ARBA00023010"/>
    </source>
</evidence>
<accession>A0A6P5TLK5</accession>
<comment type="subcellular location">
    <subcellularLocation>
        <location evidence="8">Mitochondrion inner membrane</location>
        <topology evidence="8">Peripheral membrane protein</topology>
        <orientation evidence="8">Intermembrane side</orientation>
    </subcellularLocation>
</comment>
<evidence type="ECO:0000256" key="2">
    <source>
        <dbReference type="ARBA" id="ARBA00022723"/>
    </source>
</evidence>
<comment type="similarity">
    <text evidence="8">Belongs to the small Tim family.</text>
</comment>
<feature type="domain" description="Tim10-like" evidence="9">
    <location>
        <begin position="75"/>
        <end position="136"/>
    </location>
</feature>
<dbReference type="RefSeq" id="XP_021828478.1">
    <property type="nucleotide sequence ID" value="XM_021972786.1"/>
</dbReference>
<keyword evidence="5 8" id="KW-0811">Translocation</keyword>
<dbReference type="GeneID" id="110768914"/>
<proteinExistence type="inferred from homology"/>
<dbReference type="InterPro" id="IPR035427">
    <property type="entry name" value="Tim10-like_dom_sf"/>
</dbReference>
<keyword evidence="2" id="KW-0479">Metal-binding</keyword>
<evidence type="ECO:0000256" key="7">
    <source>
        <dbReference type="ARBA" id="ARBA00023157"/>
    </source>
</evidence>
<keyword evidence="8" id="KW-0143">Chaperone</keyword>
<organism evidence="10 11">
    <name type="scientific">Prunus avium</name>
    <name type="common">Cherry</name>
    <name type="synonym">Cerasus avium</name>
    <dbReference type="NCBI Taxonomy" id="42229"/>
    <lineage>
        <taxon>Eukaryota</taxon>
        <taxon>Viridiplantae</taxon>
        <taxon>Streptophyta</taxon>
        <taxon>Embryophyta</taxon>
        <taxon>Tracheophyta</taxon>
        <taxon>Spermatophyta</taxon>
        <taxon>Magnoliopsida</taxon>
        <taxon>eudicotyledons</taxon>
        <taxon>Gunneridae</taxon>
        <taxon>Pentapetalae</taxon>
        <taxon>rosids</taxon>
        <taxon>fabids</taxon>
        <taxon>Rosales</taxon>
        <taxon>Rosaceae</taxon>
        <taxon>Amygdaloideae</taxon>
        <taxon>Amygdaleae</taxon>
        <taxon>Prunus</taxon>
    </lineage>
</organism>
<dbReference type="InterPro" id="IPR050673">
    <property type="entry name" value="Mito_inner_translocase_sub"/>
</dbReference>
<evidence type="ECO:0000256" key="1">
    <source>
        <dbReference type="ARBA" id="ARBA00022448"/>
    </source>
</evidence>
<keyword evidence="10" id="KW-1185">Reference proteome</keyword>
<dbReference type="InterPro" id="IPR004217">
    <property type="entry name" value="Tim10-like"/>
</dbReference>
<keyword evidence="6 8" id="KW-0496">Mitochondrion</keyword>
<protein>
    <recommendedName>
        <fullName evidence="8">Mitochondrial import inner membrane translocase subunit</fullName>
    </recommendedName>
</protein>
<comment type="domain">
    <text evidence="8">The twin CX3C motif contains 4 conserved Cys residues that form 2 disulfide bonds in the mitochondrial intermembrane space.</text>
</comment>
<sequence>MMTFVSSKSRVLTGYKGEAICYTSLVHKPQLRDFPERVTNLAKILKYLINLSMDKSMIGDLDSLPEEDKLRMATMIDQLQIRDSLRMYNSLVERCFTDCVDTFKHKSLQKQEETCVRRCAEKFLKHSMRVGMRFAELNQGAATQD</sequence>
<keyword evidence="8" id="KW-0472">Membrane</keyword>
<dbReference type="Gramene" id="Pav_sc0000087.1_g390.1.mk:mrna">
    <property type="protein sequence ID" value="Pav_sc0000087.1_g390.1.mk:mrna"/>
    <property type="gene ID" value="Pav_sc0000087.1_g390.1.mk"/>
</dbReference>
<dbReference type="GO" id="GO:0046872">
    <property type="term" value="F:metal ion binding"/>
    <property type="evidence" value="ECO:0007669"/>
    <property type="project" value="UniProtKB-KW"/>
</dbReference>
<keyword evidence="7 8" id="KW-1015">Disulfide bond</keyword>
<dbReference type="Gene3D" id="1.10.287.810">
    <property type="entry name" value="Mitochondrial import inner membrane translocase subunit tim13 like domains"/>
    <property type="match status" value="1"/>
</dbReference>
<dbReference type="AlphaFoldDB" id="A0A6P5TLK5"/>
<keyword evidence="4 8" id="KW-0653">Protein transport</keyword>
<name>A0A6P5TLK5_PRUAV</name>
<evidence type="ECO:0000256" key="3">
    <source>
        <dbReference type="ARBA" id="ARBA00022833"/>
    </source>
</evidence>
<dbReference type="GO" id="GO:0015031">
    <property type="term" value="P:protein transport"/>
    <property type="evidence" value="ECO:0007669"/>
    <property type="project" value="UniProtKB-KW"/>
</dbReference>
<evidence type="ECO:0000256" key="6">
    <source>
        <dbReference type="ARBA" id="ARBA00023128"/>
    </source>
</evidence>
<evidence type="ECO:0000259" key="9">
    <source>
        <dbReference type="Pfam" id="PF02953"/>
    </source>
</evidence>
<dbReference type="KEGG" id="pavi:110768914"/>
<evidence type="ECO:0000313" key="11">
    <source>
        <dbReference type="RefSeq" id="XP_021828478.1"/>
    </source>
</evidence>
<evidence type="ECO:0000256" key="8">
    <source>
        <dbReference type="RuleBase" id="RU367043"/>
    </source>
</evidence>
<evidence type="ECO:0000256" key="4">
    <source>
        <dbReference type="ARBA" id="ARBA00022927"/>
    </source>
</evidence>
<keyword evidence="1 8" id="KW-0813">Transport</keyword>
<comment type="function">
    <text evidence="8">Mitochondrial intermembrane chaperone that participates in the import and insertion of some multi-pass transmembrane proteins into the mitochondrial inner membrane. Also required for the transfer of beta-barrel precursors from the TOM complex to the sorting and assembly machinery (SAM complex) of the outer membrane. Acts as a chaperone-like protein that protects the hydrophobic precursors from aggregation and guide them through the mitochondrial intermembrane space.</text>
</comment>
<comment type="subunit">
    <text evidence="8">Heterohexamer.</text>
</comment>
<gene>
    <name evidence="11" type="primary">LOC110768914</name>
</gene>
<dbReference type="PANTHER" id="PTHR13172">
    <property type="entry name" value="MITOCHONDRIAL IMPORT INNER MEMBRANE TRANSLOCASE SUBUNIT TIM9B"/>
    <property type="match status" value="1"/>
</dbReference>